<name>A0A4P8XTA8_9FIRM</name>
<dbReference type="Proteomes" id="UP000301475">
    <property type="component" value="Chromosome"/>
</dbReference>
<dbReference type="EMBL" id="CP039381">
    <property type="protein sequence ID" value="QCT06181.1"/>
    <property type="molecule type" value="Genomic_DNA"/>
</dbReference>
<dbReference type="AlphaFoldDB" id="A0A4P8XTA8"/>
<protein>
    <submittedName>
        <fullName evidence="2">NYN domain-containing protein</fullName>
    </submittedName>
</protein>
<evidence type="ECO:0000259" key="1">
    <source>
        <dbReference type="Pfam" id="PF01936"/>
    </source>
</evidence>
<proteinExistence type="predicted"/>
<dbReference type="GO" id="GO:0004540">
    <property type="term" value="F:RNA nuclease activity"/>
    <property type="evidence" value="ECO:0007669"/>
    <property type="project" value="InterPro"/>
</dbReference>
<dbReference type="Gene3D" id="3.40.50.1010">
    <property type="entry name" value="5'-nuclease"/>
    <property type="match status" value="1"/>
</dbReference>
<dbReference type="OrthoDB" id="1993677at2"/>
<evidence type="ECO:0000313" key="3">
    <source>
        <dbReference type="Proteomes" id="UP000301475"/>
    </source>
</evidence>
<accession>A0A4P8XTA8</accession>
<evidence type="ECO:0000313" key="2">
    <source>
        <dbReference type="EMBL" id="QCT06181.1"/>
    </source>
</evidence>
<dbReference type="KEGG" id="ruj:E5Z56_01830"/>
<feature type="domain" description="NYN" evidence="1">
    <location>
        <begin position="230"/>
        <end position="339"/>
    </location>
</feature>
<dbReference type="RefSeq" id="WP_138156272.1">
    <property type="nucleotide sequence ID" value="NZ_CP039381.1"/>
</dbReference>
<reference evidence="2 3" key="1">
    <citation type="submission" date="2019-04" db="EMBL/GenBank/DDBJ databases">
        <authorList>
            <person name="Embree M."/>
            <person name="Gaffney J.R."/>
        </authorList>
    </citation>
    <scope>NUCLEOTIDE SEQUENCE [LARGE SCALE GENOMIC DNA]</scope>
    <source>
        <strain evidence="2 3">JE7A12</strain>
    </source>
</reference>
<keyword evidence="3" id="KW-1185">Reference proteome</keyword>
<organism evidence="2 3">
    <name type="scientific">Ruminococcus bovis</name>
    <dbReference type="NCBI Taxonomy" id="2564099"/>
    <lineage>
        <taxon>Bacteria</taxon>
        <taxon>Bacillati</taxon>
        <taxon>Bacillota</taxon>
        <taxon>Clostridia</taxon>
        <taxon>Eubacteriales</taxon>
        <taxon>Oscillospiraceae</taxon>
        <taxon>Ruminococcus</taxon>
    </lineage>
</organism>
<dbReference type="InterPro" id="IPR021139">
    <property type="entry name" value="NYN"/>
</dbReference>
<gene>
    <name evidence="2" type="ORF">E5Z56_01830</name>
</gene>
<dbReference type="Pfam" id="PF01936">
    <property type="entry name" value="NYN"/>
    <property type="match status" value="1"/>
</dbReference>
<sequence>MELNNEPIYKASQSKVSTVVAYLIGAKEDMFSYYSGDSMDIIEKLKENDDAIILRSLCNIRTNLMLHYQTTQESIYYFTNLDRQSYYEEDVKILRSKGIDIVKANCKVNTYIANINELIANRINNVKDFFPEWFKWEYIRELFVMPKGQKEDRIMAESKKFSANRNNYPYQRYIYWRPVEEGNILFNDEKFAMIIYRQHNEEFSDISKVTDASDVIKTDIYDFIQNGEKVMIVVDCENSDPIKLAGTLTQLNADELSKISKIELYDDKHTSKAWKYIGALTGIPVEHNVIERVKEEKSLVDIKMSVGISKAYFRDNVDSFIMLSSDSDFWGVISSIPDAKFLVMVEQSKCGPDILNAFKDNGTYYCYIDDFSTGNIKGFKNAILRSTLEEKVGSLVNIDTKELVNNIFRELYMEVDEAEKKNFYDKYVKKMTLAIDKDGMMTIKIPD</sequence>